<dbReference type="Proteomes" id="UP000808337">
    <property type="component" value="Unassembled WGS sequence"/>
</dbReference>
<name>A0A9D7SZ80_9BACT</name>
<dbReference type="GO" id="GO:0003735">
    <property type="term" value="F:structural constituent of ribosome"/>
    <property type="evidence" value="ECO:0007669"/>
    <property type="project" value="InterPro"/>
</dbReference>
<gene>
    <name evidence="5 7" type="primary">rpmD</name>
    <name evidence="7" type="ORF">IPP15_18620</name>
</gene>
<dbReference type="GO" id="GO:0006412">
    <property type="term" value="P:translation"/>
    <property type="evidence" value="ECO:0007669"/>
    <property type="project" value="UniProtKB-UniRule"/>
</dbReference>
<dbReference type="PIRSF" id="PIRSF002211">
    <property type="entry name" value="Ribosomal_L30_bac-type"/>
    <property type="match status" value="1"/>
</dbReference>
<dbReference type="InterPro" id="IPR036919">
    <property type="entry name" value="Ribo_uL30_ferredoxin-like_sf"/>
</dbReference>
<evidence type="ECO:0000256" key="1">
    <source>
        <dbReference type="ARBA" id="ARBA00007594"/>
    </source>
</evidence>
<accession>A0A9D7SZ80</accession>
<evidence type="ECO:0000256" key="2">
    <source>
        <dbReference type="ARBA" id="ARBA00011838"/>
    </source>
</evidence>
<dbReference type="InterPro" id="IPR005996">
    <property type="entry name" value="Ribosomal_uL30_bac-type"/>
</dbReference>
<dbReference type="Pfam" id="PF00327">
    <property type="entry name" value="Ribosomal_L30"/>
    <property type="match status" value="1"/>
</dbReference>
<evidence type="ECO:0000256" key="5">
    <source>
        <dbReference type="HAMAP-Rule" id="MF_01371"/>
    </source>
</evidence>
<evidence type="ECO:0000259" key="6">
    <source>
        <dbReference type="Pfam" id="PF00327"/>
    </source>
</evidence>
<comment type="similarity">
    <text evidence="1 5">Belongs to the universal ribosomal protein uL30 family.</text>
</comment>
<reference evidence="7 8" key="1">
    <citation type="submission" date="2020-10" db="EMBL/GenBank/DDBJ databases">
        <title>Connecting structure to function with the recovery of over 1000 high-quality activated sludge metagenome-assembled genomes encoding full-length rRNA genes using long-read sequencing.</title>
        <authorList>
            <person name="Singleton C.M."/>
            <person name="Petriglieri F."/>
            <person name="Kristensen J.M."/>
            <person name="Kirkegaard R.H."/>
            <person name="Michaelsen T.Y."/>
            <person name="Andersen M.H."/>
            <person name="Karst S.M."/>
            <person name="Dueholm M.S."/>
            <person name="Nielsen P.H."/>
            <person name="Albertsen M."/>
        </authorList>
    </citation>
    <scope>NUCLEOTIDE SEQUENCE [LARGE SCALE GENOMIC DNA]</scope>
    <source>
        <strain evidence="7">Ribe_18-Q3-R11-54_MAXAC.273</strain>
    </source>
</reference>
<dbReference type="InterPro" id="IPR016082">
    <property type="entry name" value="Ribosomal_uL30_ferredoxin-like"/>
</dbReference>
<dbReference type="PANTHER" id="PTHR15892:SF2">
    <property type="entry name" value="LARGE RIBOSOMAL SUBUNIT PROTEIN UL30M"/>
    <property type="match status" value="1"/>
</dbReference>
<keyword evidence="3 5" id="KW-0689">Ribosomal protein</keyword>
<evidence type="ECO:0000256" key="4">
    <source>
        <dbReference type="ARBA" id="ARBA00023274"/>
    </source>
</evidence>
<dbReference type="HAMAP" id="MF_01371_B">
    <property type="entry name" value="Ribosomal_uL30_B"/>
    <property type="match status" value="1"/>
</dbReference>
<protein>
    <recommendedName>
        <fullName evidence="5">Large ribosomal subunit protein uL30</fullName>
    </recommendedName>
</protein>
<evidence type="ECO:0000313" key="7">
    <source>
        <dbReference type="EMBL" id="MBK9984350.1"/>
    </source>
</evidence>
<evidence type="ECO:0000256" key="3">
    <source>
        <dbReference type="ARBA" id="ARBA00022980"/>
    </source>
</evidence>
<sequence>MSKVKITQIKSHIDRPQSQKDTLKALGLGKIRRSKVIEVTAPLQGMINKVAHMLSIENIKG</sequence>
<feature type="domain" description="Large ribosomal subunit protein uL30-like ferredoxin-like fold" evidence="6">
    <location>
        <begin position="4"/>
        <end position="53"/>
    </location>
</feature>
<keyword evidence="4 5" id="KW-0687">Ribonucleoprotein</keyword>
<comment type="caution">
    <text evidence="7">The sequence shown here is derived from an EMBL/GenBank/DDBJ whole genome shotgun (WGS) entry which is preliminary data.</text>
</comment>
<dbReference type="SUPFAM" id="SSF55129">
    <property type="entry name" value="Ribosomal protein L30p/L7e"/>
    <property type="match status" value="1"/>
</dbReference>
<comment type="subunit">
    <text evidence="2 5">Part of the 50S ribosomal subunit.</text>
</comment>
<organism evidence="7 8">
    <name type="scientific">Candidatus Opimibacter skivensis</name>
    <dbReference type="NCBI Taxonomy" id="2982028"/>
    <lineage>
        <taxon>Bacteria</taxon>
        <taxon>Pseudomonadati</taxon>
        <taxon>Bacteroidota</taxon>
        <taxon>Saprospiria</taxon>
        <taxon>Saprospirales</taxon>
        <taxon>Saprospiraceae</taxon>
        <taxon>Candidatus Opimibacter</taxon>
    </lineage>
</organism>
<dbReference type="NCBIfam" id="TIGR01308">
    <property type="entry name" value="rpmD_bact"/>
    <property type="match status" value="1"/>
</dbReference>
<dbReference type="AlphaFoldDB" id="A0A9D7SZ80"/>
<dbReference type="Gene3D" id="3.30.1390.20">
    <property type="entry name" value="Ribosomal protein L30, ferredoxin-like fold domain"/>
    <property type="match status" value="1"/>
</dbReference>
<dbReference type="CDD" id="cd01658">
    <property type="entry name" value="Ribosomal_L30"/>
    <property type="match status" value="1"/>
</dbReference>
<dbReference type="GO" id="GO:0022625">
    <property type="term" value="C:cytosolic large ribosomal subunit"/>
    <property type="evidence" value="ECO:0007669"/>
    <property type="project" value="TreeGrafter"/>
</dbReference>
<evidence type="ECO:0000313" key="8">
    <source>
        <dbReference type="Proteomes" id="UP000808337"/>
    </source>
</evidence>
<dbReference type="PANTHER" id="PTHR15892">
    <property type="entry name" value="MITOCHONDRIAL RIBOSOMAL PROTEIN L30"/>
    <property type="match status" value="1"/>
</dbReference>
<dbReference type="EMBL" id="JADKGY010000029">
    <property type="protein sequence ID" value="MBK9984350.1"/>
    <property type="molecule type" value="Genomic_DNA"/>
</dbReference>
<proteinExistence type="inferred from homology"/>